<dbReference type="EMBL" id="SMKA01000431">
    <property type="protein sequence ID" value="TDC14348.1"/>
    <property type="molecule type" value="Genomic_DNA"/>
</dbReference>
<name>A0A4R4NWZ8_9ACTN</name>
<dbReference type="AlphaFoldDB" id="A0A4R4NWZ8"/>
<dbReference type="Proteomes" id="UP000295075">
    <property type="component" value="Unassembled WGS sequence"/>
</dbReference>
<keyword evidence="2" id="KW-1185">Reference proteome</keyword>
<reference evidence="1 2" key="1">
    <citation type="submission" date="2019-03" db="EMBL/GenBank/DDBJ databases">
        <title>Draft genome sequences of novel Actinobacteria.</title>
        <authorList>
            <person name="Sahin N."/>
            <person name="Ay H."/>
            <person name="Saygin H."/>
        </authorList>
    </citation>
    <scope>NUCLEOTIDE SEQUENCE [LARGE SCALE GENOMIC DNA]</scope>
    <source>
        <strain evidence="1 2">JCM 30547</strain>
    </source>
</reference>
<protein>
    <submittedName>
        <fullName evidence="1">ATP-binding protein</fullName>
    </submittedName>
</protein>
<organism evidence="1 2">
    <name type="scientific">Kribbella albertanoniae</name>
    <dbReference type="NCBI Taxonomy" id="1266829"/>
    <lineage>
        <taxon>Bacteria</taxon>
        <taxon>Bacillati</taxon>
        <taxon>Actinomycetota</taxon>
        <taxon>Actinomycetes</taxon>
        <taxon>Propionibacteriales</taxon>
        <taxon>Kribbellaceae</taxon>
        <taxon>Kribbella</taxon>
    </lineage>
</organism>
<accession>A0A4R4NWZ8</accession>
<proteinExistence type="predicted"/>
<dbReference type="Pfam" id="PF13671">
    <property type="entry name" value="AAA_33"/>
    <property type="match status" value="1"/>
</dbReference>
<gene>
    <name evidence="1" type="ORF">E1261_43440</name>
</gene>
<evidence type="ECO:0000313" key="2">
    <source>
        <dbReference type="Proteomes" id="UP000295075"/>
    </source>
</evidence>
<dbReference type="InterPro" id="IPR027417">
    <property type="entry name" value="P-loop_NTPase"/>
</dbReference>
<keyword evidence="1" id="KW-0547">Nucleotide-binding</keyword>
<comment type="caution">
    <text evidence="1">The sequence shown here is derived from an EMBL/GenBank/DDBJ whole genome shotgun (WGS) entry which is preliminary data.</text>
</comment>
<evidence type="ECO:0000313" key="1">
    <source>
        <dbReference type="EMBL" id="TDC14348.1"/>
    </source>
</evidence>
<keyword evidence="1" id="KW-0067">ATP-binding</keyword>
<dbReference type="GO" id="GO:0005524">
    <property type="term" value="F:ATP binding"/>
    <property type="evidence" value="ECO:0007669"/>
    <property type="project" value="UniProtKB-KW"/>
</dbReference>
<dbReference type="RefSeq" id="WP_132416005.1">
    <property type="nucleotide sequence ID" value="NZ_SMKA01000431.1"/>
</dbReference>
<sequence length="183" mass="20413">MRATVYLVVGLPGAGKTTHAKQLELDAPALRLTPDEWQIVLFDYENPDDKRDLVEGKLIEIGMRAAQLGTNVVFDFGFWSRDERSALRSIAASLGVGSRVVYLPVDPDEQRQRITHRFATTPDQTFAISEAELAEWRTVFEPPDQAELEGAALPPVPPGHSTWSAWASHRWPSLPELVKDPVE</sequence>
<dbReference type="Gene3D" id="3.40.50.300">
    <property type="entry name" value="P-loop containing nucleotide triphosphate hydrolases"/>
    <property type="match status" value="1"/>
</dbReference>
<dbReference type="SUPFAM" id="SSF52540">
    <property type="entry name" value="P-loop containing nucleoside triphosphate hydrolases"/>
    <property type="match status" value="1"/>
</dbReference>
<dbReference type="OrthoDB" id="2639622at2"/>